<name>A0A077M281_9MICO</name>
<dbReference type="SUPFAM" id="SSF53474">
    <property type="entry name" value="alpha/beta-Hydrolases"/>
    <property type="match status" value="1"/>
</dbReference>
<dbReference type="EC" id="3.1.1.-" evidence="2"/>
<dbReference type="NCBIfam" id="TIGR02240">
    <property type="entry name" value="PHA_depoly_arom"/>
    <property type="match status" value="1"/>
</dbReference>
<accession>A0A077M281</accession>
<dbReference type="STRING" id="1194083.BN12_270026"/>
<keyword evidence="3" id="KW-1185">Reference proteome</keyword>
<dbReference type="PANTHER" id="PTHR43798">
    <property type="entry name" value="MONOACYLGLYCEROL LIPASE"/>
    <property type="match status" value="1"/>
</dbReference>
<dbReference type="PRINTS" id="PR00111">
    <property type="entry name" value="ABHYDROLASE"/>
</dbReference>
<dbReference type="OrthoDB" id="27092at2"/>
<evidence type="ECO:0000313" key="3">
    <source>
        <dbReference type="Proteomes" id="UP000035721"/>
    </source>
</evidence>
<dbReference type="RefSeq" id="WP_048550714.1">
    <property type="nucleotide sequence ID" value="NZ_HF570958.1"/>
</dbReference>
<reference evidence="2 3" key="1">
    <citation type="journal article" date="2013" name="ISME J.">
        <title>A metabolic model for members of the genus Tetrasphaera involved in enhanced biological phosphorus removal.</title>
        <authorList>
            <person name="Kristiansen R."/>
            <person name="Nguyen H.T.T."/>
            <person name="Saunders A.M."/>
            <person name="Nielsen J.L."/>
            <person name="Wimmer R."/>
            <person name="Le V.Q."/>
            <person name="McIlroy S.J."/>
            <person name="Petrovski S."/>
            <person name="Seviour R.J."/>
            <person name="Calteau A."/>
            <person name="Nielsen K.L."/>
            <person name="Nielsen P.H."/>
        </authorList>
    </citation>
    <scope>NUCLEOTIDE SEQUENCE [LARGE SCALE GENOMIC DNA]</scope>
    <source>
        <strain evidence="2 3">T1-X7</strain>
    </source>
</reference>
<dbReference type="GO" id="GO:0016020">
    <property type="term" value="C:membrane"/>
    <property type="evidence" value="ECO:0007669"/>
    <property type="project" value="TreeGrafter"/>
</dbReference>
<dbReference type="Gene3D" id="3.40.50.1820">
    <property type="entry name" value="alpha/beta hydrolase"/>
    <property type="match status" value="1"/>
</dbReference>
<dbReference type="PANTHER" id="PTHR43798:SF5">
    <property type="entry name" value="MONOACYLGLYCEROL LIPASE ABHD6"/>
    <property type="match status" value="1"/>
</dbReference>
<dbReference type="InterPro" id="IPR000073">
    <property type="entry name" value="AB_hydrolase_1"/>
</dbReference>
<dbReference type="GO" id="GO:0047372">
    <property type="term" value="F:monoacylglycerol lipase activity"/>
    <property type="evidence" value="ECO:0007669"/>
    <property type="project" value="TreeGrafter"/>
</dbReference>
<dbReference type="EMBL" id="CAJB01000190">
    <property type="protein sequence ID" value="CCH78300.1"/>
    <property type="molecule type" value="Genomic_DNA"/>
</dbReference>
<gene>
    <name evidence="2" type="ORF">BN12_270026</name>
</gene>
<dbReference type="Pfam" id="PF00561">
    <property type="entry name" value="Abhydrolase_1"/>
    <property type="match status" value="1"/>
</dbReference>
<sequence length="266" mass="28757">MSRVRMVTVDGREVRVSVRGGTGPGRPLLLCNGIGASLEVLEPFVDALDPRITAVSFDVPGVGGSPLPGAPYRFFGMARLAAGMLHELGHDEFDVLGISWGGALAQQTAFQYPRRCRRVVLVSTATGALMVPAHPRVLARMATPRRYRDPEYARSVAAELYGGQVRAHPERSAALLHSASRPGPWRGYLYQLLAGLGWTSLPALPLIRQPVLILAGTDDPIIPIANARIMRQLLPHARLHEYDDGHLALVTRAAELGPLVSDFLTA</sequence>
<comment type="caution">
    <text evidence="2">The sequence shown here is derived from an EMBL/GenBank/DDBJ whole genome shotgun (WGS) entry which is preliminary data.</text>
</comment>
<dbReference type="GO" id="GO:0046464">
    <property type="term" value="P:acylglycerol catabolic process"/>
    <property type="evidence" value="ECO:0007669"/>
    <property type="project" value="TreeGrafter"/>
</dbReference>
<dbReference type="Proteomes" id="UP000035721">
    <property type="component" value="Unassembled WGS sequence"/>
</dbReference>
<evidence type="ECO:0000313" key="2">
    <source>
        <dbReference type="EMBL" id="CCH78300.1"/>
    </source>
</evidence>
<proteinExistence type="predicted"/>
<organism evidence="2 3">
    <name type="scientific">Nostocoides japonicum T1-X7</name>
    <dbReference type="NCBI Taxonomy" id="1194083"/>
    <lineage>
        <taxon>Bacteria</taxon>
        <taxon>Bacillati</taxon>
        <taxon>Actinomycetota</taxon>
        <taxon>Actinomycetes</taxon>
        <taxon>Micrococcales</taxon>
        <taxon>Intrasporangiaceae</taxon>
        <taxon>Nostocoides</taxon>
    </lineage>
</organism>
<keyword evidence="2" id="KW-0378">Hydrolase</keyword>
<dbReference type="AlphaFoldDB" id="A0A077M281"/>
<protein>
    <submittedName>
        <fullName evidence="2">Putative poly(3-hydroxyalkanoate) depolymerase (PhaZ)</fullName>
        <ecNumber evidence="2">3.1.1.-</ecNumber>
    </submittedName>
</protein>
<dbReference type="InterPro" id="IPR011942">
    <property type="entry name" value="PHA_depoly_arom"/>
</dbReference>
<dbReference type="InterPro" id="IPR029058">
    <property type="entry name" value="AB_hydrolase_fold"/>
</dbReference>
<dbReference type="InterPro" id="IPR050266">
    <property type="entry name" value="AB_hydrolase_sf"/>
</dbReference>
<feature type="domain" description="AB hydrolase-1" evidence="1">
    <location>
        <begin position="27"/>
        <end position="251"/>
    </location>
</feature>
<evidence type="ECO:0000259" key="1">
    <source>
        <dbReference type="Pfam" id="PF00561"/>
    </source>
</evidence>